<dbReference type="AlphaFoldDB" id="A0A0L0JWN0"/>
<accession>A0A0L0JWN0</accession>
<evidence type="ECO:0000313" key="3">
    <source>
        <dbReference type="Proteomes" id="UP000037151"/>
    </source>
</evidence>
<evidence type="ECO:0000313" key="2">
    <source>
        <dbReference type="EMBL" id="KND29966.1"/>
    </source>
</evidence>
<dbReference type="PATRIC" id="fig|42234.21.peg.6165"/>
<evidence type="ECO:0000256" key="1">
    <source>
        <dbReference type="SAM" id="MobiDB-lite"/>
    </source>
</evidence>
<sequence>MSRGARGFHSALMDQVGIEPSPQLRELQEAILLSQPALSQPLPSEETRKVVSELIRRSP</sequence>
<proteinExistence type="predicted"/>
<dbReference type="Proteomes" id="UP000037151">
    <property type="component" value="Unassembled WGS sequence"/>
</dbReference>
<dbReference type="EMBL" id="JPPY01000169">
    <property type="protein sequence ID" value="KND29966.1"/>
    <property type="molecule type" value="Genomic_DNA"/>
</dbReference>
<gene>
    <name evidence="2" type="ORF">IQ63_29915</name>
</gene>
<dbReference type="InterPro" id="IPR011990">
    <property type="entry name" value="TPR-like_helical_dom_sf"/>
</dbReference>
<dbReference type="Gene3D" id="1.25.40.10">
    <property type="entry name" value="Tetratricopeptide repeat domain"/>
    <property type="match status" value="1"/>
</dbReference>
<feature type="region of interest" description="Disordered" evidence="1">
    <location>
        <begin position="37"/>
        <end position="59"/>
    </location>
</feature>
<feature type="compositionally biased region" description="Basic and acidic residues" evidence="1">
    <location>
        <begin position="45"/>
        <end position="59"/>
    </location>
</feature>
<name>A0A0L0JWN0_9ACTN</name>
<protein>
    <submittedName>
        <fullName evidence="2">Uncharacterized protein</fullName>
    </submittedName>
</protein>
<comment type="caution">
    <text evidence="2">The sequence shown here is derived from an EMBL/GenBank/DDBJ whole genome shotgun (WGS) entry which is preliminary data.</text>
</comment>
<reference evidence="3" key="1">
    <citation type="submission" date="2014-07" db="EMBL/GenBank/DDBJ databases">
        <title>Genome sequencing of plant-pathogenic Streptomyces species.</title>
        <authorList>
            <person name="Harrison J."/>
            <person name="Sapp M."/>
            <person name="Thwaites R."/>
            <person name="Studholme D.J."/>
        </authorList>
    </citation>
    <scope>NUCLEOTIDE SEQUENCE [LARGE SCALE GENOMIC DNA]</scope>
    <source>
        <strain evidence="3">NCPPB 4445</strain>
    </source>
</reference>
<organism evidence="2 3">
    <name type="scientific">Streptomyces acidiscabies</name>
    <dbReference type="NCBI Taxonomy" id="42234"/>
    <lineage>
        <taxon>Bacteria</taxon>
        <taxon>Bacillati</taxon>
        <taxon>Actinomycetota</taxon>
        <taxon>Actinomycetes</taxon>
        <taxon>Kitasatosporales</taxon>
        <taxon>Streptomycetaceae</taxon>
        <taxon>Streptomyces</taxon>
    </lineage>
</organism>